<accession>A0A179HIH4</accession>
<sequence>MVFRRRRRIRSAPARMIASRRLGRGKLSVTENRRSQRRGDNWQLYCYCNTQPASAQAVGASSSDPVWNQAACAASQGARETSREI</sequence>
<name>A0A179HIH4_PURLI</name>
<evidence type="ECO:0000313" key="2">
    <source>
        <dbReference type="Proteomes" id="UP000078340"/>
    </source>
</evidence>
<dbReference type="AlphaFoldDB" id="A0A179HIH4"/>
<gene>
    <name evidence="1" type="ORF">VFPFJ_06248</name>
</gene>
<dbReference type="EMBL" id="LSBI01000005">
    <property type="protein sequence ID" value="OAQ89834.1"/>
    <property type="molecule type" value="Genomic_DNA"/>
</dbReference>
<organism evidence="1 2">
    <name type="scientific">Purpureocillium lilacinum</name>
    <name type="common">Paecilomyces lilacinus</name>
    <dbReference type="NCBI Taxonomy" id="33203"/>
    <lineage>
        <taxon>Eukaryota</taxon>
        <taxon>Fungi</taxon>
        <taxon>Dikarya</taxon>
        <taxon>Ascomycota</taxon>
        <taxon>Pezizomycotina</taxon>
        <taxon>Sordariomycetes</taxon>
        <taxon>Hypocreomycetidae</taxon>
        <taxon>Hypocreales</taxon>
        <taxon>Ophiocordycipitaceae</taxon>
        <taxon>Purpureocillium</taxon>
    </lineage>
</organism>
<evidence type="ECO:0000313" key="1">
    <source>
        <dbReference type="EMBL" id="OAQ89834.1"/>
    </source>
</evidence>
<comment type="caution">
    <text evidence="1">The sequence shown here is derived from an EMBL/GenBank/DDBJ whole genome shotgun (WGS) entry which is preliminary data.</text>
</comment>
<dbReference type="Proteomes" id="UP000078340">
    <property type="component" value="Unassembled WGS sequence"/>
</dbReference>
<reference evidence="1 2" key="1">
    <citation type="submission" date="2016-02" db="EMBL/GenBank/DDBJ databases">
        <title>Biosynthesis of antibiotic leucinostatins and their inhibition on Phytophthora in bio-control Purpureocillium lilacinum.</title>
        <authorList>
            <person name="Wang G."/>
            <person name="Liu Z."/>
            <person name="Lin R."/>
            <person name="Li E."/>
            <person name="Mao Z."/>
            <person name="Ling J."/>
            <person name="Yin W."/>
            <person name="Xie B."/>
        </authorList>
    </citation>
    <scope>NUCLEOTIDE SEQUENCE [LARGE SCALE GENOMIC DNA]</scope>
    <source>
        <strain evidence="1">PLFJ-1</strain>
    </source>
</reference>
<protein>
    <submittedName>
        <fullName evidence="1">Uncharacterized protein</fullName>
    </submittedName>
</protein>
<proteinExistence type="predicted"/>